<comment type="caution">
    <text evidence="4">The sequence shown here is derived from an EMBL/GenBank/DDBJ whole genome shotgun (WGS) entry which is preliminary data.</text>
</comment>
<feature type="domain" description="GerMN" evidence="3">
    <location>
        <begin position="253"/>
        <end position="344"/>
    </location>
</feature>
<evidence type="ECO:0000313" key="4">
    <source>
        <dbReference type="EMBL" id="KGX89037.1"/>
    </source>
</evidence>
<accession>A0A0A5HZM6</accession>
<dbReference type="OrthoDB" id="1715058at2"/>
<dbReference type="Proteomes" id="UP000030401">
    <property type="component" value="Unassembled WGS sequence"/>
</dbReference>
<feature type="domain" description="GerMN" evidence="3">
    <location>
        <begin position="102"/>
        <end position="192"/>
    </location>
</feature>
<keyword evidence="2" id="KW-0732">Signal</keyword>
<dbReference type="PROSITE" id="PS51257">
    <property type="entry name" value="PROKAR_LIPOPROTEIN"/>
    <property type="match status" value="1"/>
</dbReference>
<dbReference type="AlphaFoldDB" id="A0A0A5HZM6"/>
<dbReference type="EMBL" id="AVPG01000001">
    <property type="protein sequence ID" value="KGX89037.1"/>
    <property type="molecule type" value="Genomic_DNA"/>
</dbReference>
<name>A0A0A5HZM6_9BACI</name>
<dbReference type="STRING" id="1385512.N784_01535"/>
<reference evidence="4 5" key="1">
    <citation type="submission" date="2013-08" db="EMBL/GenBank/DDBJ databases">
        <authorList>
            <person name="Huang J."/>
            <person name="Wang G."/>
        </authorList>
    </citation>
    <scope>NUCLEOTIDE SEQUENCE [LARGE SCALE GENOMIC DNA]</scope>
    <source>
        <strain evidence="4 5">JSM 072002</strain>
    </source>
</reference>
<evidence type="ECO:0000259" key="3">
    <source>
        <dbReference type="SMART" id="SM00909"/>
    </source>
</evidence>
<feature type="compositionally biased region" description="Acidic residues" evidence="1">
    <location>
        <begin position="49"/>
        <end position="64"/>
    </location>
</feature>
<gene>
    <name evidence="4" type="ORF">N784_01535</name>
</gene>
<feature type="chain" id="PRO_5039163370" evidence="2">
    <location>
        <begin position="24"/>
        <end position="364"/>
    </location>
</feature>
<evidence type="ECO:0000313" key="5">
    <source>
        <dbReference type="Proteomes" id="UP000030401"/>
    </source>
</evidence>
<sequence>MQKQIIFVGLLMSIALLTGCVFQGEQSLEEMDVPQEQKTEEANVPTSQDAEEGMKEEELDEEGIEEAEGNATVDRQLYLLDEEGMVVPQTVAVPMVDSKEVAKQSLEYLVKDGPVTELLPNGFQAVLPAGTQFSLNLLEDGTVVVDVSKEFEDYRAEDELKVLQAMTYTLTQFDSIERLKLQINGHDTDVMPVNGTPVAEGYSRANGINLEIGDVMDLTDSDSVTVYYPSQHNDQLYYIPVTKRVDVKESKKYETIVETLINGPGYNNTGLLTVFNQDVKLIAEPDLENGVLTLTFNENVLNDFDDKSVVTNKVMESLVLSLTEQPEVEAVSVKVENKDKVFTEKGVELAQPVTRGEISETGSF</sequence>
<keyword evidence="5" id="KW-1185">Reference proteome</keyword>
<protein>
    <submittedName>
        <fullName evidence="4">Germination protein</fullName>
    </submittedName>
</protein>
<feature type="region of interest" description="Disordered" evidence="1">
    <location>
        <begin position="31"/>
        <end position="64"/>
    </location>
</feature>
<proteinExistence type="predicted"/>
<dbReference type="InterPro" id="IPR019606">
    <property type="entry name" value="GerMN"/>
</dbReference>
<evidence type="ECO:0000256" key="1">
    <source>
        <dbReference type="SAM" id="MobiDB-lite"/>
    </source>
</evidence>
<organism evidence="4 5">
    <name type="scientific">Pontibacillus litoralis JSM 072002</name>
    <dbReference type="NCBI Taxonomy" id="1385512"/>
    <lineage>
        <taxon>Bacteria</taxon>
        <taxon>Bacillati</taxon>
        <taxon>Bacillota</taxon>
        <taxon>Bacilli</taxon>
        <taxon>Bacillales</taxon>
        <taxon>Bacillaceae</taxon>
        <taxon>Pontibacillus</taxon>
    </lineage>
</organism>
<dbReference type="RefSeq" id="WP_036831287.1">
    <property type="nucleotide sequence ID" value="NZ_AVPG01000001.1"/>
</dbReference>
<evidence type="ECO:0000256" key="2">
    <source>
        <dbReference type="SAM" id="SignalP"/>
    </source>
</evidence>
<dbReference type="Pfam" id="PF10646">
    <property type="entry name" value="Germane"/>
    <property type="match status" value="2"/>
</dbReference>
<dbReference type="eggNOG" id="COG5401">
    <property type="taxonomic scope" value="Bacteria"/>
</dbReference>
<feature type="signal peptide" evidence="2">
    <location>
        <begin position="1"/>
        <end position="23"/>
    </location>
</feature>
<dbReference type="SMART" id="SM00909">
    <property type="entry name" value="Germane"/>
    <property type="match status" value="2"/>
</dbReference>